<dbReference type="OrthoDB" id="332014at2759"/>
<dbReference type="EMBL" id="HG673454">
    <property type="protein sequence ID" value="CDI83639.1"/>
    <property type="molecule type" value="Genomic_DNA"/>
</dbReference>
<evidence type="ECO:0000313" key="3">
    <source>
        <dbReference type="Proteomes" id="UP000018050"/>
    </source>
</evidence>
<reference evidence="2" key="1">
    <citation type="submission" date="2013-10" db="EMBL/GenBank/DDBJ databases">
        <title>Genomic analysis of the causative agents of coccidiosis in chickens.</title>
        <authorList>
            <person name="Reid A.J."/>
            <person name="Blake D."/>
            <person name="Billington K."/>
            <person name="Browne H."/>
            <person name="Dunn M."/>
            <person name="Hung S."/>
            <person name="Kawahara F."/>
            <person name="Miranda-Saavedra D."/>
            <person name="Mourier T."/>
            <person name="Nagra H."/>
            <person name="Otto T.D."/>
            <person name="Rawlings N."/>
            <person name="Sanchez A."/>
            <person name="Sanders M."/>
            <person name="Subramaniam C."/>
            <person name="Tay Y."/>
            <person name="Dear P."/>
            <person name="Doerig C."/>
            <person name="Gruber A."/>
            <person name="Parkinson J."/>
            <person name="Shirley M."/>
            <person name="Wan K.L."/>
            <person name="Berriman M."/>
            <person name="Tomley F."/>
            <person name="Pain A."/>
        </authorList>
    </citation>
    <scope>NUCLEOTIDE SEQUENCE [LARGE SCALE GENOMIC DNA]</scope>
    <source>
        <strain evidence="2">Houghton</strain>
    </source>
</reference>
<evidence type="ECO:0000256" key="1">
    <source>
        <dbReference type="SAM" id="MobiDB-lite"/>
    </source>
</evidence>
<dbReference type="GeneID" id="25272198"/>
<keyword evidence="3" id="KW-1185">Reference proteome</keyword>
<dbReference type="Proteomes" id="UP000018050">
    <property type="component" value="Unassembled WGS sequence"/>
</dbReference>
<dbReference type="RefSeq" id="XP_013247264.1">
    <property type="nucleotide sequence ID" value="XM_013391810.1"/>
</dbReference>
<dbReference type="VEuPathDB" id="ToxoDB:EAH_00041280"/>
<feature type="region of interest" description="Disordered" evidence="1">
    <location>
        <begin position="1"/>
        <end position="20"/>
    </location>
</feature>
<protein>
    <submittedName>
        <fullName evidence="2">Uncharacterized protein</fullName>
    </submittedName>
</protein>
<sequence>MAQPPRPSALLSKEPTSNRSSWRFPPLVCRNLLGRTVRVPQDLQGQLSVLVVGFKAAHYDDMNSWMPFATKLGREIMEKHKLDVPLVQSYRLVVRHRAGVLLRWWTDERLRFAIGTEYSEPSMPRAEKVIEKAGETGLGPAGETLDAREVLDPAVEPPACIKVESADSSSGGQTPEEIRLATLYAARSRTLVCFTDKSAFVDALQLADAQRVYVFLLDKTGDIAWSVLPSADGTAESKQD</sequence>
<organism evidence="2 3">
    <name type="scientific">Eimeria acervulina</name>
    <name type="common">Coccidian parasite</name>
    <dbReference type="NCBI Taxonomy" id="5801"/>
    <lineage>
        <taxon>Eukaryota</taxon>
        <taxon>Sar</taxon>
        <taxon>Alveolata</taxon>
        <taxon>Apicomplexa</taxon>
        <taxon>Conoidasida</taxon>
        <taxon>Coccidia</taxon>
        <taxon>Eucoccidiorida</taxon>
        <taxon>Eimeriorina</taxon>
        <taxon>Eimeriidae</taxon>
        <taxon>Eimeria</taxon>
    </lineage>
</organism>
<accession>U6GYQ3</accession>
<dbReference type="AlphaFoldDB" id="U6GYQ3"/>
<reference evidence="2" key="2">
    <citation type="submission" date="2013-10" db="EMBL/GenBank/DDBJ databases">
        <authorList>
            <person name="Aslett M."/>
        </authorList>
    </citation>
    <scope>NUCLEOTIDE SEQUENCE [LARGE SCALE GENOMIC DNA]</scope>
    <source>
        <strain evidence="2">Houghton</strain>
    </source>
</reference>
<proteinExistence type="predicted"/>
<name>U6GYQ3_EIMAC</name>
<gene>
    <name evidence="2" type="ORF">EAH_00041280</name>
</gene>
<evidence type="ECO:0000313" key="2">
    <source>
        <dbReference type="EMBL" id="CDI83639.1"/>
    </source>
</evidence>